<proteinExistence type="predicted"/>
<name>A0ACC5REU5_9HYPH</name>
<organism evidence="1 2">
    <name type="scientific">Taklimakanibacter albus</name>
    <dbReference type="NCBI Taxonomy" id="2800327"/>
    <lineage>
        <taxon>Bacteria</taxon>
        <taxon>Pseudomonadati</taxon>
        <taxon>Pseudomonadota</taxon>
        <taxon>Alphaproteobacteria</taxon>
        <taxon>Hyphomicrobiales</taxon>
        <taxon>Aestuariivirgaceae</taxon>
        <taxon>Taklimakanibacter</taxon>
    </lineage>
</organism>
<evidence type="ECO:0000313" key="2">
    <source>
        <dbReference type="Proteomes" id="UP000616151"/>
    </source>
</evidence>
<keyword evidence="2" id="KW-1185">Reference proteome</keyword>
<sequence>MLTRRAVLTAVAGGLAAPALLSLSRADTGRPLLPAPASAGTPVTHEVTLEAKPRAVKLLGDDGPASTLWTYNDELYPILRLKRGDRLRATLKNGLAEHTSIHWHGVRVPNAMDGVQYVTQPPVEPGRSFLYDFTLPDTGTFFFHPHCNESGQVGHGLVGVLIVEGDESRPFDHELVLVAKDWRLDSAGGFLPFSTDSGAARAGTFGTLRTVNGQRKFTAKVPASADIRLRLLNLDATRMMDVGVEGADARIIAVDGNPLPALHLDSWRVGAASRVDLVLRTPKAGNKVLLRDYFPAEIFDLAELEAEGPDRQSGAFDPAPLYASDIPEPDLRAAEPQAYVFGAASDSIASFIDTLDPNDPLSKIILDELCTAERTFWAINKRSWPNDGHRNLPPPLARLQAGRSYRFMLQNATPHPHPIHLHGHTFKVLSSSKRSLPVHHADTVLVLPKERIEIAFVATPGRWMFHCHILEHLETGMMGYFANT</sequence>
<evidence type="ECO:0000313" key="1">
    <source>
        <dbReference type="EMBL" id="MBK1871162.1"/>
    </source>
</evidence>
<dbReference type="EMBL" id="JAENHL010000008">
    <property type="protein sequence ID" value="MBK1871162.1"/>
    <property type="molecule type" value="Genomic_DNA"/>
</dbReference>
<gene>
    <name evidence="1" type="ORF">JHL16_32650</name>
</gene>
<dbReference type="Proteomes" id="UP000616151">
    <property type="component" value="Unassembled WGS sequence"/>
</dbReference>
<protein>
    <submittedName>
        <fullName evidence="1">Multicopper oxidase family protein</fullName>
    </submittedName>
</protein>
<accession>A0ACC5REU5</accession>
<comment type="caution">
    <text evidence="1">The sequence shown here is derived from an EMBL/GenBank/DDBJ whole genome shotgun (WGS) entry which is preliminary data.</text>
</comment>
<reference evidence="1" key="1">
    <citation type="submission" date="2021-01" db="EMBL/GenBank/DDBJ databases">
        <authorList>
            <person name="Sun Q."/>
        </authorList>
    </citation>
    <scope>NUCLEOTIDE SEQUENCE</scope>
    <source>
        <strain evidence="1">YIM B02566</strain>
    </source>
</reference>